<comment type="subcellular location">
    <subcellularLocation>
        <location evidence="1">Cell membrane</location>
        <topology evidence="1">Multi-pass membrane protein</topology>
    </subcellularLocation>
</comment>
<evidence type="ECO:0000256" key="2">
    <source>
        <dbReference type="ARBA" id="ARBA00022475"/>
    </source>
</evidence>
<dbReference type="AlphaFoldDB" id="A0ABD5QYR7"/>
<dbReference type="Pfam" id="PF13396">
    <property type="entry name" value="PLDc_N"/>
    <property type="match status" value="1"/>
</dbReference>
<dbReference type="InterPro" id="IPR027379">
    <property type="entry name" value="CLS_N"/>
</dbReference>
<name>A0ABD5QYR7_9EURY</name>
<dbReference type="EMBL" id="JBHSKY010000003">
    <property type="protein sequence ID" value="MFC5277711.1"/>
    <property type="molecule type" value="Genomic_DNA"/>
</dbReference>
<accession>A0ABD5QYR7</accession>
<evidence type="ECO:0000256" key="1">
    <source>
        <dbReference type="ARBA" id="ARBA00004651"/>
    </source>
</evidence>
<evidence type="ECO:0000313" key="8">
    <source>
        <dbReference type="EMBL" id="MFC5277711.1"/>
    </source>
</evidence>
<evidence type="ECO:0000256" key="5">
    <source>
        <dbReference type="ARBA" id="ARBA00023136"/>
    </source>
</evidence>
<proteinExistence type="predicted"/>
<sequence length="73" mass="7927">MVLAVPLQGGAVAAFSLLFTLLLFAVHIAMIVWTYNDAQKRSGHPPVLWAIVVFLAPLLGIVLYFIIGRDGGY</sequence>
<evidence type="ECO:0000256" key="3">
    <source>
        <dbReference type="ARBA" id="ARBA00022692"/>
    </source>
</evidence>
<reference evidence="8 9" key="1">
    <citation type="journal article" date="2019" name="Int. J. Syst. Evol. Microbiol.">
        <title>The Global Catalogue of Microorganisms (GCM) 10K type strain sequencing project: providing services to taxonomists for standard genome sequencing and annotation.</title>
        <authorList>
            <consortium name="The Broad Institute Genomics Platform"/>
            <consortium name="The Broad Institute Genome Sequencing Center for Infectious Disease"/>
            <person name="Wu L."/>
            <person name="Ma J."/>
        </authorList>
    </citation>
    <scope>NUCLEOTIDE SEQUENCE [LARGE SCALE GENOMIC DNA]</scope>
    <source>
        <strain evidence="8 9">CGMCC 1.12124</strain>
    </source>
</reference>
<keyword evidence="9" id="KW-1185">Reference proteome</keyword>
<keyword evidence="3 6" id="KW-0812">Transmembrane</keyword>
<keyword evidence="2" id="KW-1003">Cell membrane</keyword>
<keyword evidence="4 6" id="KW-1133">Transmembrane helix</keyword>
<keyword evidence="5 6" id="KW-0472">Membrane</keyword>
<dbReference type="Proteomes" id="UP001596118">
    <property type="component" value="Unassembled WGS sequence"/>
</dbReference>
<evidence type="ECO:0000256" key="6">
    <source>
        <dbReference type="SAM" id="Phobius"/>
    </source>
</evidence>
<evidence type="ECO:0000313" key="9">
    <source>
        <dbReference type="Proteomes" id="UP001596118"/>
    </source>
</evidence>
<comment type="caution">
    <text evidence="8">The sequence shown here is derived from an EMBL/GenBank/DDBJ whole genome shotgun (WGS) entry which is preliminary data.</text>
</comment>
<feature type="domain" description="Cardiolipin synthase N-terminal" evidence="7">
    <location>
        <begin position="28"/>
        <end position="69"/>
    </location>
</feature>
<gene>
    <name evidence="8" type="ORF">ACFPM1_02845</name>
</gene>
<evidence type="ECO:0000256" key="4">
    <source>
        <dbReference type="ARBA" id="ARBA00022989"/>
    </source>
</evidence>
<evidence type="ECO:0000259" key="7">
    <source>
        <dbReference type="Pfam" id="PF13396"/>
    </source>
</evidence>
<protein>
    <submittedName>
        <fullName evidence="8">PLDc N-terminal domain-containing protein</fullName>
    </submittedName>
</protein>
<organism evidence="8 9">
    <name type="scientific">Halorubrum rubrum</name>
    <dbReference type="NCBI Taxonomy" id="1126240"/>
    <lineage>
        <taxon>Archaea</taxon>
        <taxon>Methanobacteriati</taxon>
        <taxon>Methanobacteriota</taxon>
        <taxon>Stenosarchaea group</taxon>
        <taxon>Halobacteria</taxon>
        <taxon>Halobacteriales</taxon>
        <taxon>Haloferacaceae</taxon>
        <taxon>Halorubrum</taxon>
    </lineage>
</organism>
<dbReference type="RefSeq" id="WP_256412235.1">
    <property type="nucleotide sequence ID" value="NZ_JANHDM010000009.1"/>
</dbReference>
<feature type="transmembrane region" description="Helical" evidence="6">
    <location>
        <begin position="47"/>
        <end position="67"/>
    </location>
</feature>
<dbReference type="GO" id="GO:0005886">
    <property type="term" value="C:plasma membrane"/>
    <property type="evidence" value="ECO:0007669"/>
    <property type="project" value="UniProtKB-SubCell"/>
</dbReference>
<feature type="transmembrane region" description="Helical" evidence="6">
    <location>
        <begin position="12"/>
        <end position="35"/>
    </location>
</feature>